<dbReference type="GO" id="GO:0007165">
    <property type="term" value="P:signal transduction"/>
    <property type="evidence" value="ECO:0007669"/>
    <property type="project" value="UniProtKB-KW"/>
</dbReference>
<dbReference type="RefSeq" id="WP_238461790.1">
    <property type="nucleotide sequence ID" value="NZ_JAKLJA010000001.1"/>
</dbReference>
<evidence type="ECO:0000313" key="7">
    <source>
        <dbReference type="EMBL" id="MCG5072020.1"/>
    </source>
</evidence>
<feature type="transmembrane region" description="Helical" evidence="4">
    <location>
        <begin position="204"/>
        <end position="225"/>
    </location>
</feature>
<dbReference type="SMART" id="SM00304">
    <property type="entry name" value="HAMP"/>
    <property type="match status" value="1"/>
</dbReference>
<feature type="domain" description="HAMP" evidence="6">
    <location>
        <begin position="226"/>
        <end position="278"/>
    </location>
</feature>
<evidence type="ECO:0000256" key="2">
    <source>
        <dbReference type="ARBA" id="ARBA00029447"/>
    </source>
</evidence>
<dbReference type="PROSITE" id="PS50111">
    <property type="entry name" value="CHEMOTAXIS_TRANSDUC_2"/>
    <property type="match status" value="1"/>
</dbReference>
<keyword evidence="4" id="KW-1133">Transmembrane helix</keyword>
<dbReference type="GO" id="GO:0016020">
    <property type="term" value="C:membrane"/>
    <property type="evidence" value="ECO:0007669"/>
    <property type="project" value="InterPro"/>
</dbReference>
<evidence type="ECO:0000259" key="6">
    <source>
        <dbReference type="PROSITE" id="PS50885"/>
    </source>
</evidence>
<dbReference type="PANTHER" id="PTHR32089">
    <property type="entry name" value="METHYL-ACCEPTING CHEMOTAXIS PROTEIN MCPB"/>
    <property type="match status" value="1"/>
</dbReference>
<gene>
    <name evidence="7" type="ORF">L5014_01370</name>
</gene>
<name>A0A9X1RKA4_9BURK</name>
<dbReference type="Pfam" id="PF12729">
    <property type="entry name" value="4HB_MCP_1"/>
    <property type="match status" value="1"/>
</dbReference>
<comment type="caution">
    <text evidence="7">The sequence shown here is derived from an EMBL/GenBank/DDBJ whole genome shotgun (WGS) entry which is preliminary data.</text>
</comment>
<dbReference type="InterPro" id="IPR003660">
    <property type="entry name" value="HAMP_dom"/>
</dbReference>
<proteinExistence type="inferred from homology"/>
<evidence type="ECO:0000256" key="4">
    <source>
        <dbReference type="SAM" id="Phobius"/>
    </source>
</evidence>
<dbReference type="EMBL" id="JAKLJA010000001">
    <property type="protein sequence ID" value="MCG5072020.1"/>
    <property type="molecule type" value="Genomic_DNA"/>
</dbReference>
<organism evidence="7 8">
    <name type="scientific">Paraburkholderia tagetis</name>
    <dbReference type="NCBI Taxonomy" id="2913261"/>
    <lineage>
        <taxon>Bacteria</taxon>
        <taxon>Pseudomonadati</taxon>
        <taxon>Pseudomonadota</taxon>
        <taxon>Betaproteobacteria</taxon>
        <taxon>Burkholderiales</taxon>
        <taxon>Burkholderiaceae</taxon>
        <taxon>Paraburkholderia</taxon>
    </lineage>
</organism>
<keyword evidence="8" id="KW-1185">Reference proteome</keyword>
<dbReference type="CDD" id="cd06225">
    <property type="entry name" value="HAMP"/>
    <property type="match status" value="1"/>
</dbReference>
<accession>A0A9X1RKA4</accession>
<dbReference type="PROSITE" id="PS50885">
    <property type="entry name" value="HAMP"/>
    <property type="match status" value="1"/>
</dbReference>
<feature type="domain" description="Methyl-accepting transducer" evidence="5">
    <location>
        <begin position="283"/>
        <end position="519"/>
    </location>
</feature>
<dbReference type="Gene3D" id="6.10.340.10">
    <property type="match status" value="1"/>
</dbReference>
<dbReference type="AlphaFoldDB" id="A0A9X1RKA4"/>
<dbReference type="SUPFAM" id="SSF58104">
    <property type="entry name" value="Methyl-accepting chemotaxis protein (MCP) signaling domain"/>
    <property type="match status" value="1"/>
</dbReference>
<keyword evidence="1 3" id="KW-0807">Transducer</keyword>
<dbReference type="Proteomes" id="UP001139308">
    <property type="component" value="Unassembled WGS sequence"/>
</dbReference>
<evidence type="ECO:0000256" key="1">
    <source>
        <dbReference type="ARBA" id="ARBA00023224"/>
    </source>
</evidence>
<dbReference type="Pfam" id="PF00672">
    <property type="entry name" value="HAMP"/>
    <property type="match status" value="1"/>
</dbReference>
<feature type="transmembrane region" description="Helical" evidence="4">
    <location>
        <begin position="21"/>
        <end position="44"/>
    </location>
</feature>
<evidence type="ECO:0000313" key="8">
    <source>
        <dbReference type="Proteomes" id="UP001139308"/>
    </source>
</evidence>
<evidence type="ECO:0000259" key="5">
    <source>
        <dbReference type="PROSITE" id="PS50111"/>
    </source>
</evidence>
<dbReference type="GO" id="GO:0006935">
    <property type="term" value="P:chemotaxis"/>
    <property type="evidence" value="ECO:0007669"/>
    <property type="project" value="InterPro"/>
</dbReference>
<dbReference type="Gene3D" id="1.10.287.950">
    <property type="entry name" value="Methyl-accepting chemotaxis protein"/>
    <property type="match status" value="1"/>
</dbReference>
<dbReference type="PRINTS" id="PR00260">
    <property type="entry name" value="CHEMTRNSDUCR"/>
</dbReference>
<keyword evidence="4" id="KW-0472">Membrane</keyword>
<keyword evidence="4" id="KW-0812">Transmembrane</keyword>
<dbReference type="Pfam" id="PF00015">
    <property type="entry name" value="MCPsignal"/>
    <property type="match status" value="1"/>
</dbReference>
<sequence>MSTAMPRSGSAGLPRQTQGRYTLGTRIVLSFGLLFVLMLVMAAISYNRLRNIDDEALSLTRDSVPGLFYSTALRTTASEVHNLVERATFVEPDAAGIARVLGALPAAVKQADQASASYEATVFRSDDREHYQRFHDAYARFLPQLMAIARQLPGQRAAAQAAFLQLDASWQDVLADANTLVDENRAQAAESAQTIRGSVAGTEITLAAALAVVLLASLVTGYVLLRAITRPMARLVEVHDSMRMGNLSQRLHLNRSDEFGVLEDGFNRMSDELASLVAQAQKSSLQVSTSVAEVAATSKEQQATASETAATTTEIGATSREIFATARDLVRTMGEVSTVAEQSAALASTSQSGLTHMEDTMRSVMDAAGSVNAKLAILNEKAVSINQVVATITKVADQTNLLSLNAAIEAEKAGESGRGFAVVATEIRRLADQTAVATYDIEQTVKEIQSAVSAGVMGMDKFAEEVRRGMHDVHEVGAQLSQIIGAVQTLAPRFQVVNDGMQAQATSAEQITQALTQLSEAAQQTAESLRQSSQAIDNLTLVANELRTGVSRFRIEA</sequence>
<dbReference type="InterPro" id="IPR004089">
    <property type="entry name" value="MCPsignal_dom"/>
</dbReference>
<dbReference type="PANTHER" id="PTHR32089:SF120">
    <property type="entry name" value="METHYL-ACCEPTING CHEMOTAXIS PROTEIN TLPQ"/>
    <property type="match status" value="1"/>
</dbReference>
<reference evidence="7" key="1">
    <citation type="submission" date="2022-01" db="EMBL/GenBank/DDBJ databases">
        <title>Genome sequence and assembly of Parabukholderia sp. RG36.</title>
        <authorList>
            <person name="Chhetri G."/>
        </authorList>
    </citation>
    <scope>NUCLEOTIDE SEQUENCE</scope>
    <source>
        <strain evidence="7">RG36</strain>
    </source>
</reference>
<evidence type="ECO:0000256" key="3">
    <source>
        <dbReference type="PROSITE-ProRule" id="PRU00284"/>
    </source>
</evidence>
<protein>
    <submittedName>
        <fullName evidence="7">Methyl-accepting chemotaxis protein</fullName>
    </submittedName>
</protein>
<dbReference type="SMART" id="SM00283">
    <property type="entry name" value="MA"/>
    <property type="match status" value="1"/>
</dbReference>
<dbReference type="InterPro" id="IPR004090">
    <property type="entry name" value="Chemotax_Me-accpt_rcpt"/>
</dbReference>
<comment type="similarity">
    <text evidence="2">Belongs to the methyl-accepting chemotaxis (MCP) protein family.</text>
</comment>
<dbReference type="GO" id="GO:0004888">
    <property type="term" value="F:transmembrane signaling receptor activity"/>
    <property type="evidence" value="ECO:0007669"/>
    <property type="project" value="InterPro"/>
</dbReference>
<dbReference type="InterPro" id="IPR024478">
    <property type="entry name" value="HlyB_4HB_MCP"/>
</dbReference>